<proteinExistence type="predicted"/>
<keyword evidence="1" id="KW-0812">Transmembrane</keyword>
<dbReference type="RefSeq" id="WP_163348200.1">
    <property type="nucleotide sequence ID" value="NZ_CP048409.1"/>
</dbReference>
<reference evidence="2 3" key="1">
    <citation type="submission" date="2020-02" db="EMBL/GenBank/DDBJ databases">
        <title>Genome sequencing for Draconibacterium sp. strain M1.</title>
        <authorList>
            <person name="Park S.-J."/>
        </authorList>
    </citation>
    <scope>NUCLEOTIDE SEQUENCE [LARGE SCALE GENOMIC DNA]</scope>
    <source>
        <strain evidence="2 3">M1</strain>
    </source>
</reference>
<accession>A0A6C0RGV5</accession>
<dbReference type="EMBL" id="CP048409">
    <property type="protein sequence ID" value="QIA09226.1"/>
    <property type="molecule type" value="Genomic_DNA"/>
</dbReference>
<sequence length="100" mass="11290">MQKRKQNKYDEIGLGVFTGLGLPIVIFFIVYLIGEDNMSFTKYIAGMWRMQALIKLGSLCVFTNVGAFWIFLQLKYEKAARGVLGATILYAFVVLISRAV</sequence>
<feature type="transmembrane region" description="Helical" evidence="1">
    <location>
        <begin position="79"/>
        <end position="97"/>
    </location>
</feature>
<feature type="transmembrane region" description="Helical" evidence="1">
    <location>
        <begin position="12"/>
        <end position="33"/>
    </location>
</feature>
<name>A0A6C0RGV5_9BACT</name>
<dbReference type="AlphaFoldDB" id="A0A6C0RGV5"/>
<evidence type="ECO:0000313" key="3">
    <source>
        <dbReference type="Proteomes" id="UP000474630"/>
    </source>
</evidence>
<protein>
    <submittedName>
        <fullName evidence="2">Uncharacterized protein</fullName>
    </submittedName>
</protein>
<keyword evidence="1" id="KW-1133">Transmembrane helix</keyword>
<keyword evidence="3" id="KW-1185">Reference proteome</keyword>
<evidence type="ECO:0000256" key="1">
    <source>
        <dbReference type="SAM" id="Phobius"/>
    </source>
</evidence>
<evidence type="ECO:0000313" key="2">
    <source>
        <dbReference type="EMBL" id="QIA09226.1"/>
    </source>
</evidence>
<keyword evidence="1" id="KW-0472">Membrane</keyword>
<dbReference type="KEGG" id="drc:G0Q07_16565"/>
<dbReference type="Proteomes" id="UP000474630">
    <property type="component" value="Chromosome"/>
</dbReference>
<gene>
    <name evidence="2" type="ORF">G0Q07_16565</name>
</gene>
<feature type="transmembrane region" description="Helical" evidence="1">
    <location>
        <begin position="53"/>
        <end position="72"/>
    </location>
</feature>
<organism evidence="2 3">
    <name type="scientific">Draconibacterium halophilum</name>
    <dbReference type="NCBI Taxonomy" id="2706887"/>
    <lineage>
        <taxon>Bacteria</taxon>
        <taxon>Pseudomonadati</taxon>
        <taxon>Bacteroidota</taxon>
        <taxon>Bacteroidia</taxon>
        <taxon>Marinilabiliales</taxon>
        <taxon>Prolixibacteraceae</taxon>
        <taxon>Draconibacterium</taxon>
    </lineage>
</organism>